<dbReference type="InterPro" id="IPR016618">
    <property type="entry name" value="UCP014422"/>
</dbReference>
<reference evidence="1" key="1">
    <citation type="journal article" date="2020" name="ISME J.">
        <title>Gammaproteobacteria mediating utilization of methyl-, sulfur- and petroleum organic compounds in deep ocean hydrothermal plumes.</title>
        <authorList>
            <person name="Zhou Z."/>
            <person name="Liu Y."/>
            <person name="Pan J."/>
            <person name="Cron B.R."/>
            <person name="Toner B.M."/>
            <person name="Anantharaman K."/>
            <person name="Breier J.A."/>
            <person name="Dick G.J."/>
            <person name="Li M."/>
        </authorList>
    </citation>
    <scope>NUCLEOTIDE SEQUENCE</scope>
    <source>
        <strain evidence="1">SZUA-1435</strain>
    </source>
</reference>
<evidence type="ECO:0000313" key="1">
    <source>
        <dbReference type="EMBL" id="HIP57057.1"/>
    </source>
</evidence>
<accession>A0A832YYV8</accession>
<dbReference type="PIRSF" id="PIRSF014422">
    <property type="entry name" value="UCP014422"/>
    <property type="match status" value="1"/>
</dbReference>
<protein>
    <submittedName>
        <fullName evidence="1">Uncharacterized protein</fullName>
    </submittedName>
</protein>
<proteinExistence type="predicted"/>
<dbReference type="EMBL" id="DQTV01000057">
    <property type="protein sequence ID" value="HIP57057.1"/>
    <property type="molecule type" value="Genomic_DNA"/>
</dbReference>
<sequence>MKLRLPPAIKILEALSAIGDGRVVVLDDKRAKVYSSDGSRVYRVYVDTQQGIAYSDDNGTKYRKYIGYPIIAFLMIRGVLPFDEKLANVLKGIPWRKLNETLRSYAAVERIVKEIVKSRGVEPEVLDSFVSKVMNSLRSLELYLKDMGTAWS</sequence>
<name>A0A832YYV8_9CREN</name>
<organism evidence="1 2">
    <name type="scientific">Ignisphaera aggregans</name>
    <dbReference type="NCBI Taxonomy" id="334771"/>
    <lineage>
        <taxon>Archaea</taxon>
        <taxon>Thermoproteota</taxon>
        <taxon>Thermoprotei</taxon>
        <taxon>Desulfurococcales</taxon>
        <taxon>Desulfurococcaceae</taxon>
        <taxon>Ignisphaera</taxon>
    </lineage>
</organism>
<dbReference type="Proteomes" id="UP000605805">
    <property type="component" value="Unassembled WGS sequence"/>
</dbReference>
<comment type="caution">
    <text evidence="1">The sequence shown here is derived from an EMBL/GenBank/DDBJ whole genome shotgun (WGS) entry which is preliminary data.</text>
</comment>
<dbReference type="AlphaFoldDB" id="A0A832YYV8"/>
<gene>
    <name evidence="1" type="ORF">EYH02_03190</name>
</gene>
<evidence type="ECO:0000313" key="2">
    <source>
        <dbReference type="Proteomes" id="UP000605805"/>
    </source>
</evidence>